<organism evidence="2 3">
    <name type="scientific">Pseudofrankia asymbiotica</name>
    <dbReference type="NCBI Taxonomy" id="1834516"/>
    <lineage>
        <taxon>Bacteria</taxon>
        <taxon>Bacillati</taxon>
        <taxon>Actinomycetota</taxon>
        <taxon>Actinomycetes</taxon>
        <taxon>Frankiales</taxon>
        <taxon>Frankiaceae</taxon>
        <taxon>Pseudofrankia</taxon>
    </lineage>
</organism>
<dbReference type="InterPro" id="IPR032466">
    <property type="entry name" value="Metal_Hydrolase"/>
</dbReference>
<dbReference type="PANTHER" id="PTHR22642">
    <property type="entry name" value="IMIDAZOLONEPROPIONASE"/>
    <property type="match status" value="1"/>
</dbReference>
<proteinExistence type="predicted"/>
<dbReference type="InterPro" id="IPR033932">
    <property type="entry name" value="YtcJ-like"/>
</dbReference>
<dbReference type="Pfam" id="PF07969">
    <property type="entry name" value="Amidohydro_3"/>
    <property type="match status" value="1"/>
</dbReference>
<dbReference type="OrthoDB" id="3173428at2"/>
<gene>
    <name evidence="2" type="ORF">BL253_17715</name>
</gene>
<dbReference type="Proteomes" id="UP000188929">
    <property type="component" value="Unassembled WGS sequence"/>
</dbReference>
<dbReference type="AlphaFoldDB" id="A0A1V2I9I1"/>
<keyword evidence="3" id="KW-1185">Reference proteome</keyword>
<name>A0A1V2I9I1_9ACTN</name>
<sequence length="556" mass="58743">MTDADLVFAGGPVFTADAARTRTHAVAVRGGRIVAVGRGAEAMVGPSTDVVDLSGKLLVPGFQDAHVHPVWGGLDLLRCDLRSAGDRVGYLALVAEYARTHPDVAWIIGGGWGMPAFPGGTPLAADLDAVVPDRPVMLMNRDGHGAWVNSRALGLAGIDARTPDPADGRIERDASGVPTGTLHEGAISLVNRLLPPVTAETMVQALLRGQEYLHSFGVTAWQDAIVGTYGNAGDPAPAYLACATSGELTARVVGSLWFERDRGVEQLDDLRHRRETYTHGRFRATSVKIMQDGVPENFTAAMLDPYLSPCGCGNGGGGKGRGITFFPRELLLEAVPALDAAGFQTHFHAIGDRAVRDCLDAVEAAITANGRGDLRHHIAHLQVVHPDDVPRFGQLGVAANLQFLWAVLQAQMAELNLPFLGPERGSWQYPFRRLQETGAVLAAGSDWSVSTPNPLAAIHVAVNRTPAPTEAAPSGEHEVFLPEQRLDLASALAAYTSGSAWVNHLDDVTGTVTVGKGADLVVLDRDPFAGPPADIGNTRVLQTFVAGARVHAAPDA</sequence>
<dbReference type="CDD" id="cd01300">
    <property type="entry name" value="YtcJ_like"/>
    <property type="match status" value="1"/>
</dbReference>
<dbReference type="RefSeq" id="WP_076818321.1">
    <property type="nucleotide sequence ID" value="NZ_MOMC01000035.1"/>
</dbReference>
<dbReference type="InterPro" id="IPR013108">
    <property type="entry name" value="Amidohydro_3"/>
</dbReference>
<comment type="caution">
    <text evidence="2">The sequence shown here is derived from an EMBL/GenBank/DDBJ whole genome shotgun (WGS) entry which is preliminary data.</text>
</comment>
<dbReference type="EMBL" id="MOMC01000035">
    <property type="protein sequence ID" value="ONH29008.1"/>
    <property type="molecule type" value="Genomic_DNA"/>
</dbReference>
<dbReference type="Gene3D" id="2.30.40.10">
    <property type="entry name" value="Urease, subunit C, domain 1"/>
    <property type="match status" value="1"/>
</dbReference>
<protein>
    <submittedName>
        <fullName evidence="2">Amidohydrolase</fullName>
    </submittedName>
</protein>
<keyword evidence="2" id="KW-0378">Hydrolase</keyword>
<dbReference type="Gene3D" id="3.20.20.140">
    <property type="entry name" value="Metal-dependent hydrolases"/>
    <property type="match status" value="1"/>
</dbReference>
<dbReference type="SUPFAM" id="SSF51338">
    <property type="entry name" value="Composite domain of metallo-dependent hydrolases"/>
    <property type="match status" value="1"/>
</dbReference>
<dbReference type="PANTHER" id="PTHR22642:SF2">
    <property type="entry name" value="PROTEIN LONG AFTER FAR-RED 3"/>
    <property type="match status" value="1"/>
</dbReference>
<evidence type="ECO:0000259" key="1">
    <source>
        <dbReference type="Pfam" id="PF07969"/>
    </source>
</evidence>
<dbReference type="SUPFAM" id="SSF51556">
    <property type="entry name" value="Metallo-dependent hydrolases"/>
    <property type="match status" value="1"/>
</dbReference>
<dbReference type="STRING" id="1834516.BL253_17715"/>
<dbReference type="Gene3D" id="3.10.310.70">
    <property type="match status" value="1"/>
</dbReference>
<dbReference type="InterPro" id="IPR011059">
    <property type="entry name" value="Metal-dep_hydrolase_composite"/>
</dbReference>
<evidence type="ECO:0000313" key="2">
    <source>
        <dbReference type="EMBL" id="ONH29008.1"/>
    </source>
</evidence>
<feature type="domain" description="Amidohydrolase 3" evidence="1">
    <location>
        <begin position="49"/>
        <end position="551"/>
    </location>
</feature>
<reference evidence="3" key="1">
    <citation type="submission" date="2016-10" db="EMBL/GenBank/DDBJ databases">
        <title>Frankia sp. NRRL B-16386 Genome sequencing.</title>
        <authorList>
            <person name="Ghodhbane-Gtari F."/>
            <person name="Swanson E."/>
            <person name="Gueddou A."/>
            <person name="Hezbri K."/>
            <person name="Ktari K."/>
            <person name="Nouioui I."/>
            <person name="Morris K."/>
            <person name="Simpson S."/>
            <person name="Abebe-Akele F."/>
            <person name="Thomas K."/>
            <person name="Gtari M."/>
            <person name="Tisa L.S."/>
        </authorList>
    </citation>
    <scope>NUCLEOTIDE SEQUENCE [LARGE SCALE GENOMIC DNA]</scope>
    <source>
        <strain evidence="3">NRRL B-16386</strain>
    </source>
</reference>
<dbReference type="GO" id="GO:0016810">
    <property type="term" value="F:hydrolase activity, acting on carbon-nitrogen (but not peptide) bonds"/>
    <property type="evidence" value="ECO:0007669"/>
    <property type="project" value="InterPro"/>
</dbReference>
<evidence type="ECO:0000313" key="3">
    <source>
        <dbReference type="Proteomes" id="UP000188929"/>
    </source>
</evidence>
<accession>A0A1V2I9I1</accession>